<proteinExistence type="predicted"/>
<dbReference type="InParanoid" id="A0A369JBG6"/>
<evidence type="ECO:0000313" key="2">
    <source>
        <dbReference type="EMBL" id="RDB18682.1"/>
    </source>
</evidence>
<name>A0A369JBG6_HYPMA</name>
<dbReference type="EMBL" id="LUEZ02000090">
    <property type="protein sequence ID" value="RDB18682.1"/>
    <property type="molecule type" value="Genomic_DNA"/>
</dbReference>
<dbReference type="PANTHER" id="PTHR46579:SF1">
    <property type="entry name" value="F5_8 TYPE C DOMAIN-CONTAINING PROTEIN"/>
    <property type="match status" value="1"/>
</dbReference>
<evidence type="ECO:0000256" key="1">
    <source>
        <dbReference type="SAM" id="MobiDB-lite"/>
    </source>
</evidence>
<feature type="compositionally biased region" description="Acidic residues" evidence="1">
    <location>
        <begin position="751"/>
        <end position="760"/>
    </location>
</feature>
<accession>A0A369JBG6</accession>
<dbReference type="OrthoDB" id="3039677at2759"/>
<reference evidence="2" key="1">
    <citation type="submission" date="2018-04" db="EMBL/GenBank/DDBJ databases">
        <title>Whole genome sequencing of Hypsizygus marmoreus.</title>
        <authorList>
            <person name="Choi I.-G."/>
            <person name="Min B."/>
            <person name="Kim J.-G."/>
            <person name="Kim S."/>
            <person name="Oh Y.-L."/>
            <person name="Kong W.-S."/>
            <person name="Park H."/>
            <person name="Jeong J."/>
            <person name="Song E.-S."/>
        </authorList>
    </citation>
    <scope>NUCLEOTIDE SEQUENCE [LARGE SCALE GENOMIC DNA]</scope>
    <source>
        <strain evidence="2">51987-8</strain>
    </source>
</reference>
<organism evidence="2 3">
    <name type="scientific">Hypsizygus marmoreus</name>
    <name type="common">White beech mushroom</name>
    <name type="synonym">Agaricus marmoreus</name>
    <dbReference type="NCBI Taxonomy" id="39966"/>
    <lineage>
        <taxon>Eukaryota</taxon>
        <taxon>Fungi</taxon>
        <taxon>Dikarya</taxon>
        <taxon>Basidiomycota</taxon>
        <taxon>Agaricomycotina</taxon>
        <taxon>Agaricomycetes</taxon>
        <taxon>Agaricomycetidae</taxon>
        <taxon>Agaricales</taxon>
        <taxon>Tricholomatineae</taxon>
        <taxon>Lyophyllaceae</taxon>
        <taxon>Hypsizygus</taxon>
    </lineage>
</organism>
<dbReference type="InterPro" id="IPR004242">
    <property type="entry name" value="Transposase_21"/>
</dbReference>
<dbReference type="Proteomes" id="UP000076154">
    <property type="component" value="Unassembled WGS sequence"/>
</dbReference>
<feature type="region of interest" description="Disordered" evidence="1">
    <location>
        <begin position="27"/>
        <end position="88"/>
    </location>
</feature>
<feature type="compositionally biased region" description="Basic and acidic residues" evidence="1">
    <location>
        <begin position="46"/>
        <end position="59"/>
    </location>
</feature>
<comment type="caution">
    <text evidence="2">The sequence shown here is derived from an EMBL/GenBank/DDBJ whole genome shotgun (WGS) entry which is preliminary data.</text>
</comment>
<feature type="region of interest" description="Disordered" evidence="1">
    <location>
        <begin position="735"/>
        <end position="773"/>
    </location>
</feature>
<dbReference type="Pfam" id="PF02992">
    <property type="entry name" value="Transposase_21"/>
    <property type="match status" value="1"/>
</dbReference>
<keyword evidence="3" id="KW-1185">Reference proteome</keyword>
<gene>
    <name evidence="2" type="ORF">Hypma_014671</name>
</gene>
<evidence type="ECO:0000313" key="3">
    <source>
        <dbReference type="Proteomes" id="UP000076154"/>
    </source>
</evidence>
<sequence length="1294" mass="145695">MSLNIFSRQKKCICTCRSYCTTFNPSTGSYEGDGLPQSRATRDRHRKDDKVRAAQEEGSSRLPGRPGTTSRTSNPERVVDPASSNTQQNFIQTLDDEVTWYSELPVTSHTAPLVFINDPVTLGEYITPSPDEIIRPNYGTFALDSGCRTNASFLHTESRFCELVTTLFTMEQTDEVHALIDRLYQELSRLSQEKEVQWAQQRVSLTPERIVVNTETHFHRRGPRAMVSKAATVVSLILEHLFFAPRRARRAQLAGSRDILRANGASSSTINAIAKDPRPISSHYRLDPVTRRFLSCPTCYYLYPLNPGDSPDNAHNPSISHCSYRKTPQSLPCNTPLWKQRKINLNRSVWVPCRKYLHQDLKFWLGRMLSRKGIEDILAQCQRVTPSDLNSPIPDIWFSKMFADLVDTAGNPFFPGPDGEGRLVFSLSVDSFNPFHMKTAKQSASSTGIWLVLLNLPPHLRYLPENMFLVGVIPGPGKPSLDQMNHSLQLLVNDLKEFWDPGVFFTRTYNYRQGRLFKAMLVPLVADMLAARQVLGLPSTATAHSFCTFCDLDQDDIDIFDKSQWPAKDVEDIRRMGEQWKTAASEAIQKEIFEGFGRRWSPLLDLPYWNPVLYAVIDSMHALDLGLFQNHCRRLFRIDAEHIGGDGSAGPIPPPYKRVSTVPDKKSLRTCLALIRSGDQGDLLDQLLTFKRKVLYTVCVDNNIIAPGKTMVVGTKWVLANNIYNWRRSGGPEVQAFLDSDPTIPDPPEQQPDDDAEEPAAESALPNPTDMGHPNLDIKHIARIIGHLNAEDKKAYSQGTTAIFAYICDVLLLDRSEITMVPKTAKKKLYDLITEAVGIHPLYLSQNLLTPAKITDTDNTDIRERLSSFIPASSHARTVLGQDVMEAVWDDMKRSQLPSWMRPAPPDWGTARRGKLSADQWRVGCIVHLTITLIRLWGHETGRKKELLKHFMDLVSAVRIANIRTMSPKLIKAYEEHILRYAIGCLLLYPDESIKPTLHVALHIGDILGLFGPVHAYSSPFYERYINFFHRMNTNKKLGELESTFMNASARSSNLRAMLADDDEVRQAVMETMAVLEASEREDARGYRLASLLDPSAPAFTLDSHATPVQLEESTYAGISALITASSTQHLILPRGAMSVNEISVGGVSYGTRSSHTFRDSNIVFQRPGSRAANQQRAGSVQSLFQYTYHTTSAPHEKIIDFFVVVQQYNPLDTSDDGRTDPYPQFGFAGGYLCYPQSQGSYVIRLSDVVSHFVLTTMVGEYEGLIHVLPVDRLMLWFREDVTEDEVEEDLMSM</sequence>
<protein>
    <submittedName>
        <fullName evidence="2">Uncharacterized protein</fullName>
    </submittedName>
</protein>
<dbReference type="PANTHER" id="PTHR46579">
    <property type="entry name" value="F5/8 TYPE C DOMAIN-CONTAINING PROTEIN-RELATED"/>
    <property type="match status" value="1"/>
</dbReference>
<dbReference type="STRING" id="39966.A0A369JBG6"/>